<evidence type="ECO:0000313" key="3">
    <source>
        <dbReference type="EMBL" id="SVB32655.1"/>
    </source>
</evidence>
<keyword evidence="1" id="KW-0812">Transmembrane</keyword>
<name>A0A382D2W7_9ZZZZ</name>
<feature type="non-terminal residue" evidence="3">
    <location>
        <position position="223"/>
    </location>
</feature>
<protein>
    <recommendedName>
        <fullName evidence="2">Sulfatase-modifying factor enzyme-like domain-containing protein</fullName>
    </recommendedName>
</protein>
<dbReference type="Pfam" id="PF03781">
    <property type="entry name" value="FGE-sulfatase"/>
    <property type="match status" value="1"/>
</dbReference>
<dbReference type="InterPro" id="IPR005532">
    <property type="entry name" value="SUMF_dom"/>
</dbReference>
<dbReference type="InterPro" id="IPR042095">
    <property type="entry name" value="SUMF_sf"/>
</dbReference>
<keyword evidence="1" id="KW-1133">Transmembrane helix</keyword>
<gene>
    <name evidence="3" type="ORF">METZ01_LOCUS185509</name>
</gene>
<feature type="domain" description="Sulfatase-modifying factor enzyme-like" evidence="2">
    <location>
        <begin position="68"/>
        <end position="223"/>
    </location>
</feature>
<proteinExistence type="predicted"/>
<dbReference type="PANTHER" id="PTHR23150:SF19">
    <property type="entry name" value="FORMYLGLYCINE-GENERATING ENZYME"/>
    <property type="match status" value="1"/>
</dbReference>
<evidence type="ECO:0000259" key="2">
    <source>
        <dbReference type="Pfam" id="PF03781"/>
    </source>
</evidence>
<feature type="transmembrane region" description="Helical" evidence="1">
    <location>
        <begin position="6"/>
        <end position="28"/>
    </location>
</feature>
<dbReference type="InterPro" id="IPR016187">
    <property type="entry name" value="CTDL_fold"/>
</dbReference>
<dbReference type="SUPFAM" id="SSF56436">
    <property type="entry name" value="C-type lectin-like"/>
    <property type="match status" value="1"/>
</dbReference>
<accession>A0A382D2W7</accession>
<organism evidence="3">
    <name type="scientific">marine metagenome</name>
    <dbReference type="NCBI Taxonomy" id="408172"/>
    <lineage>
        <taxon>unclassified sequences</taxon>
        <taxon>metagenomes</taxon>
        <taxon>ecological metagenomes</taxon>
    </lineage>
</organism>
<dbReference type="InterPro" id="IPR051043">
    <property type="entry name" value="Sulfatase_Mod_Factor_Kinase"/>
</dbReference>
<dbReference type="AlphaFoldDB" id="A0A382D2W7"/>
<dbReference type="PANTHER" id="PTHR23150">
    <property type="entry name" value="SULFATASE MODIFYING FACTOR 1, 2"/>
    <property type="match status" value="1"/>
</dbReference>
<dbReference type="GO" id="GO:0120147">
    <property type="term" value="F:formylglycine-generating oxidase activity"/>
    <property type="evidence" value="ECO:0007669"/>
    <property type="project" value="TreeGrafter"/>
</dbReference>
<sequence>MRDKNLMIAIIGCFVIAILFVLVIVWEIKKSIDHDERVQQMAKKTNDVEVADNRDFSIYETLVGDDGREMILVPEGIFSRGSDSGGFDEKPMQEIYLNAFFVDKYEVSVESYNKYRKAANYVEPSVPFFTGDSKVMKVPSHAVVGVSWHDAVNYCTWAGKRLLTEAEWEKAARGTHGLKYPWGNKIFPKRANLAGTGDGYPYMAPVGSYPMGRSVYGVYDMAG</sequence>
<evidence type="ECO:0000256" key="1">
    <source>
        <dbReference type="SAM" id="Phobius"/>
    </source>
</evidence>
<dbReference type="Gene3D" id="3.90.1580.10">
    <property type="entry name" value="paralog of FGE (formylglycine-generating enzyme)"/>
    <property type="match status" value="1"/>
</dbReference>
<dbReference type="EMBL" id="UINC01037329">
    <property type="protein sequence ID" value="SVB32655.1"/>
    <property type="molecule type" value="Genomic_DNA"/>
</dbReference>
<reference evidence="3" key="1">
    <citation type="submission" date="2018-05" db="EMBL/GenBank/DDBJ databases">
        <authorList>
            <person name="Lanie J.A."/>
            <person name="Ng W.-L."/>
            <person name="Kazmierczak K.M."/>
            <person name="Andrzejewski T.M."/>
            <person name="Davidsen T.M."/>
            <person name="Wayne K.J."/>
            <person name="Tettelin H."/>
            <person name="Glass J.I."/>
            <person name="Rusch D."/>
            <person name="Podicherti R."/>
            <person name="Tsui H.-C.T."/>
            <person name="Winkler M.E."/>
        </authorList>
    </citation>
    <scope>NUCLEOTIDE SEQUENCE</scope>
</reference>
<keyword evidence="1" id="KW-0472">Membrane</keyword>